<evidence type="ECO:0000256" key="1">
    <source>
        <dbReference type="SAM" id="Phobius"/>
    </source>
</evidence>
<reference evidence="4 5" key="1">
    <citation type="submission" date="2023-09" db="EMBL/GenBank/DDBJ databases">
        <authorList>
            <person name="Rey-Velasco X."/>
        </authorList>
    </citation>
    <scope>NUCLEOTIDE SEQUENCE [LARGE SCALE GENOMIC DNA]</scope>
    <source>
        <strain evidence="4 5">W409</strain>
    </source>
</reference>
<proteinExistence type="predicted"/>
<sequence length="742" mass="83851">MKSSLYKLLVIFTAFMSGNALANDWQALLVSDFQDNSSELSVSEAINDKLIDAFTRQQIALVSPSALSLNCELSNCGEESLMSLSTRMLKTHPDINLLVLYKLRQERTGMNDQLVMRLKAVDPVSGVVIFSAGISEEFEKEVSSSAIRDLSEELALTLGERFAATIARSAKRYTYTVSMKEFTPEESRVLSSLLLPSAANISTTLLTEETHNHFLRLLLPTKDISFRVTSPLTPAKFRQQAAGLSQRLGLEANIRFIQQDRLFKLTRTQPAYFWQNLGLWLVFIAIIYLVLLLLLRFWIENNLRRYARENECGRWLTLLDTIQKVPFPFLVSKSWKNKISHFEKRVEQSRMWFDNATNLLQNNEVESANVFVKRALEQNASNISARALENAISEQQSKHQEIKDERELWKELVSSAVSFAKQNNTFLALEKAYTALDLCKSHEKYNRPVIDLQIDSINKLIERISANKSALCEGLVISAKNQQLIINTSSQMHIGRPNKNSALNQDLHLQLPQSNLSRLGQSAAVTRQDAGHFSLVDIGASNGVWLQYKNIETERDYVLKEMNQIHLLPPDDLGTIALQVAYVRGDSCLALCLSQNSMLPRGSNMGAVGFLNPSIYEHTLWYLSREVFILVKREYDCMWYSESQWSQYHNEAISRDEKSLLLPVASLQIDGGVYLDRMGDTPQESFVIKVNGAELKGKVPIMDNVTIQVDDYVATLTLHPVSQSQSSGIGVASQSDKEQFKK</sequence>
<dbReference type="Gene3D" id="2.60.200.20">
    <property type="match status" value="1"/>
</dbReference>
<comment type="caution">
    <text evidence="4">The sequence shown here is derived from an EMBL/GenBank/DDBJ whole genome shotgun (WGS) entry which is preliminary data.</text>
</comment>
<gene>
    <name evidence="4" type="ORF">RM544_01490</name>
</gene>
<organism evidence="4 5">
    <name type="scientific">Brumicola blandensis</name>
    <dbReference type="NCBI Taxonomy" id="3075611"/>
    <lineage>
        <taxon>Bacteria</taxon>
        <taxon>Pseudomonadati</taxon>
        <taxon>Pseudomonadota</taxon>
        <taxon>Gammaproteobacteria</taxon>
        <taxon>Alteromonadales</taxon>
        <taxon>Alteromonadaceae</taxon>
        <taxon>Brumicola</taxon>
    </lineage>
</organism>
<dbReference type="PROSITE" id="PS50006">
    <property type="entry name" value="FHA_DOMAIN"/>
    <property type="match status" value="1"/>
</dbReference>
<feature type="transmembrane region" description="Helical" evidence="1">
    <location>
        <begin position="277"/>
        <end position="299"/>
    </location>
</feature>
<dbReference type="EMBL" id="JAVRIE010000001">
    <property type="protein sequence ID" value="MDT0581199.1"/>
    <property type="molecule type" value="Genomic_DNA"/>
</dbReference>
<keyword evidence="1" id="KW-0812">Transmembrane</keyword>
<keyword evidence="2" id="KW-0732">Signal</keyword>
<evidence type="ECO:0000256" key="2">
    <source>
        <dbReference type="SAM" id="SignalP"/>
    </source>
</evidence>
<feature type="signal peptide" evidence="2">
    <location>
        <begin position="1"/>
        <end position="22"/>
    </location>
</feature>
<keyword evidence="1" id="KW-0472">Membrane</keyword>
<dbReference type="InterPro" id="IPR000253">
    <property type="entry name" value="FHA_dom"/>
</dbReference>
<evidence type="ECO:0000313" key="5">
    <source>
        <dbReference type="Proteomes" id="UP001249020"/>
    </source>
</evidence>
<feature type="domain" description="FHA" evidence="3">
    <location>
        <begin position="492"/>
        <end position="551"/>
    </location>
</feature>
<dbReference type="AlphaFoldDB" id="A0AAW8QWN5"/>
<evidence type="ECO:0000259" key="3">
    <source>
        <dbReference type="PROSITE" id="PS50006"/>
    </source>
</evidence>
<keyword evidence="5" id="KW-1185">Reference proteome</keyword>
<accession>A0AAW8QWN5</accession>
<name>A0AAW8QWN5_9ALTE</name>
<keyword evidence="1" id="KW-1133">Transmembrane helix</keyword>
<dbReference type="RefSeq" id="WP_311360011.1">
    <property type="nucleotide sequence ID" value="NZ_JAVRIE010000001.1"/>
</dbReference>
<evidence type="ECO:0000313" key="4">
    <source>
        <dbReference type="EMBL" id="MDT0581199.1"/>
    </source>
</evidence>
<dbReference type="Proteomes" id="UP001249020">
    <property type="component" value="Unassembled WGS sequence"/>
</dbReference>
<feature type="chain" id="PRO_5043488443" evidence="2">
    <location>
        <begin position="23"/>
        <end position="742"/>
    </location>
</feature>
<protein>
    <submittedName>
        <fullName evidence="4">FHA domain-containing protein</fullName>
    </submittedName>
</protein>